<proteinExistence type="predicted"/>
<reference evidence="1 2" key="1">
    <citation type="submission" date="2020-01" db="EMBL/GenBank/DDBJ databases">
        <title>Identification and distribution of gene clusters putatively required for synthesis of sphingolipid metabolism inhibitors in phylogenetically diverse species of the filamentous fungus Fusarium.</title>
        <authorList>
            <person name="Kim H.-S."/>
            <person name="Busman M."/>
            <person name="Brown D.W."/>
            <person name="Divon H."/>
            <person name="Uhlig S."/>
            <person name="Proctor R.H."/>
        </authorList>
    </citation>
    <scope>NUCLEOTIDE SEQUENCE [LARGE SCALE GENOMIC DNA]</scope>
    <source>
        <strain evidence="1 2">NRRL 20459</strain>
    </source>
</reference>
<accession>A0A8H4L7Q6</accession>
<evidence type="ECO:0000313" key="1">
    <source>
        <dbReference type="EMBL" id="KAF4463706.1"/>
    </source>
</evidence>
<name>A0A8H4L7Q6_9HYPO</name>
<comment type="caution">
    <text evidence="1">The sequence shown here is derived from an EMBL/GenBank/DDBJ whole genome shotgun (WGS) entry which is preliminary data.</text>
</comment>
<dbReference type="Proteomes" id="UP000554235">
    <property type="component" value="Unassembled WGS sequence"/>
</dbReference>
<gene>
    <name evidence="1" type="ORF">FALBO_9471</name>
</gene>
<dbReference type="AlphaFoldDB" id="A0A8H4L7Q6"/>
<dbReference type="OrthoDB" id="3546164at2759"/>
<evidence type="ECO:0000313" key="2">
    <source>
        <dbReference type="Proteomes" id="UP000554235"/>
    </source>
</evidence>
<evidence type="ECO:0008006" key="3">
    <source>
        <dbReference type="Google" id="ProtNLM"/>
    </source>
</evidence>
<protein>
    <recommendedName>
        <fullName evidence="3">ABM domain-containing protein</fullName>
    </recommendedName>
</protein>
<dbReference type="EMBL" id="JAADYS010001320">
    <property type="protein sequence ID" value="KAF4463706.1"/>
    <property type="molecule type" value="Genomic_DNA"/>
</dbReference>
<sequence length="198" mass="21641">MPILTIIRPEIPASGKDDFLAAWPTLSADLQAQPGVLYAIGGQVVGENGKKVDDFKFTQYIAFNNTEDEDTFVNSAYAKEHKANLKAQGVPEPPVRRFEFAEFSGNSPKPYLQVTSLTLPDESGRQAAREAWTKVTSALGKETNGGKLLQDGTFTGIATIGWDSPEEVEKAYKDPKVVEAFEAYKSLGDVRSNLVKLL</sequence>
<organism evidence="1 2">
    <name type="scientific">Fusarium albosuccineum</name>
    <dbReference type="NCBI Taxonomy" id="1237068"/>
    <lineage>
        <taxon>Eukaryota</taxon>
        <taxon>Fungi</taxon>
        <taxon>Dikarya</taxon>
        <taxon>Ascomycota</taxon>
        <taxon>Pezizomycotina</taxon>
        <taxon>Sordariomycetes</taxon>
        <taxon>Hypocreomycetidae</taxon>
        <taxon>Hypocreales</taxon>
        <taxon>Nectriaceae</taxon>
        <taxon>Fusarium</taxon>
        <taxon>Fusarium decemcellulare species complex</taxon>
    </lineage>
</organism>
<keyword evidence="2" id="KW-1185">Reference proteome</keyword>